<dbReference type="InterPro" id="IPR017896">
    <property type="entry name" value="4Fe4S_Fe-S-bd"/>
</dbReference>
<proteinExistence type="predicted"/>
<dbReference type="InterPro" id="IPR009051">
    <property type="entry name" value="Helical_ferredxn"/>
</dbReference>
<dbReference type="GO" id="GO:0046872">
    <property type="term" value="F:metal ion binding"/>
    <property type="evidence" value="ECO:0007669"/>
    <property type="project" value="UniProtKB-UniRule"/>
</dbReference>
<keyword evidence="1 6" id="KW-0004">4Fe-4S</keyword>
<keyword evidence="3" id="KW-0677">Repeat</keyword>
<dbReference type="EMBL" id="MAYW01000212">
    <property type="protein sequence ID" value="ODS30522.1"/>
    <property type="molecule type" value="Genomic_DNA"/>
</dbReference>
<gene>
    <name evidence="8" type="ORF">SCARUB_04360</name>
</gene>
<dbReference type="GO" id="GO:0019154">
    <property type="term" value="F:glycolate dehydrogenase activity"/>
    <property type="evidence" value="ECO:0007669"/>
    <property type="project" value="UniProtKB-EC"/>
</dbReference>
<dbReference type="InterPro" id="IPR012257">
    <property type="entry name" value="Glc_ox_4Fe-4S"/>
</dbReference>
<dbReference type="PANTHER" id="PTHR32479:SF20">
    <property type="entry name" value="GLYCOLATE OXIDASE IRON-SULFUR SUBUNIT"/>
    <property type="match status" value="1"/>
</dbReference>
<comment type="function">
    <text evidence="6">Component of a complex that catalyzes the oxidation of glycolate to glyoxylate.</text>
</comment>
<dbReference type="Pfam" id="PF02754">
    <property type="entry name" value="CCG"/>
    <property type="match status" value="2"/>
</dbReference>
<dbReference type="PROSITE" id="PS51379">
    <property type="entry name" value="4FE4S_FER_2"/>
    <property type="match status" value="1"/>
</dbReference>
<name>A0A1E3X4N7_9BACT</name>
<sequence>MSNDWKTEVSKCSKCGKCHTVCPVFLETGDESMVSRGRISLAEALRDKQIVYTDKLRDYVYSCKKCMRCRTVCPSGVDYEIIISALLRGVAENMGIPLLPKIIFRYILPRRILFDTLLKVSSKIQKFIPMKKRGQMRHLPLLFMGKRWIPTLSKKTALQKFRSTKKLKNPRMRVGLFTGCLINYIYVDIAEAVVDVLNRMNIEVIVPQGQLCCGTPSSSMGDYKSSKKLADVNREVFESHNLDEIVSACATCTKTIKMDYLRMLGPSWKPMSDKIYDISEFIYKYCGEEYETKPVEERVTYHDPCHLLWVRGISDEPRNVLKKSSNFVEMDMAGSCCGGGGIFTIIHYDLTLKMLEGKVASIERSGADTVATNCPGCVMQIADGLAGKNPKIKTIHSIQILQKALANGNIDRNVDI</sequence>
<evidence type="ECO:0000313" key="8">
    <source>
        <dbReference type="EMBL" id="ODS30522.1"/>
    </source>
</evidence>
<evidence type="ECO:0000256" key="2">
    <source>
        <dbReference type="ARBA" id="ARBA00022723"/>
    </source>
</evidence>
<comment type="catalytic activity">
    <reaction evidence="6">
        <text>glycolate + A = glyoxylate + AH2</text>
        <dbReference type="Rhea" id="RHEA:21264"/>
        <dbReference type="ChEBI" id="CHEBI:13193"/>
        <dbReference type="ChEBI" id="CHEBI:17499"/>
        <dbReference type="ChEBI" id="CHEBI:29805"/>
        <dbReference type="ChEBI" id="CHEBI:36655"/>
        <dbReference type="EC" id="1.1.99.14"/>
    </reaction>
</comment>
<dbReference type="AlphaFoldDB" id="A0A1E3X4N7"/>
<organism evidence="8 9">
    <name type="scientific">Candidatus Scalindua rubra</name>
    <dbReference type="NCBI Taxonomy" id="1872076"/>
    <lineage>
        <taxon>Bacteria</taxon>
        <taxon>Pseudomonadati</taxon>
        <taxon>Planctomycetota</taxon>
        <taxon>Candidatus Brocadiia</taxon>
        <taxon>Candidatus Brocadiales</taxon>
        <taxon>Candidatus Scalinduaceae</taxon>
        <taxon>Candidatus Scalindua</taxon>
    </lineage>
</organism>
<evidence type="ECO:0000259" key="7">
    <source>
        <dbReference type="PROSITE" id="PS51379"/>
    </source>
</evidence>
<evidence type="ECO:0000256" key="1">
    <source>
        <dbReference type="ARBA" id="ARBA00022485"/>
    </source>
</evidence>
<dbReference type="PROSITE" id="PS00198">
    <property type="entry name" value="4FE4S_FER_1"/>
    <property type="match status" value="1"/>
</dbReference>
<protein>
    <recommendedName>
        <fullName evidence="6">Glycolate oxidase iron-sulfur subunit</fullName>
        <ecNumber evidence="6">1.1.99.14</ecNumber>
    </recommendedName>
</protein>
<evidence type="ECO:0000313" key="9">
    <source>
        <dbReference type="Proteomes" id="UP000094056"/>
    </source>
</evidence>
<feature type="domain" description="4Fe-4S ferredoxin-type" evidence="7">
    <location>
        <begin position="3"/>
        <end position="31"/>
    </location>
</feature>
<dbReference type="Pfam" id="PF13183">
    <property type="entry name" value="Fer4_8"/>
    <property type="match status" value="1"/>
</dbReference>
<dbReference type="PANTHER" id="PTHR32479">
    <property type="entry name" value="GLYCOLATE OXIDASE IRON-SULFUR SUBUNIT"/>
    <property type="match status" value="1"/>
</dbReference>
<dbReference type="SUPFAM" id="SSF46548">
    <property type="entry name" value="alpha-helical ferredoxin"/>
    <property type="match status" value="1"/>
</dbReference>
<dbReference type="InterPro" id="IPR017900">
    <property type="entry name" value="4Fe4S_Fe_S_CS"/>
</dbReference>
<keyword evidence="6" id="KW-0249">Electron transport</keyword>
<comment type="catalytic activity">
    <reaction evidence="6">
        <text>(R)-lactate + A = pyruvate + AH2</text>
        <dbReference type="Rhea" id="RHEA:15089"/>
        <dbReference type="ChEBI" id="CHEBI:13193"/>
        <dbReference type="ChEBI" id="CHEBI:15361"/>
        <dbReference type="ChEBI" id="CHEBI:16004"/>
        <dbReference type="ChEBI" id="CHEBI:17499"/>
    </reaction>
</comment>
<evidence type="ECO:0000256" key="5">
    <source>
        <dbReference type="ARBA" id="ARBA00023014"/>
    </source>
</evidence>
<dbReference type="Proteomes" id="UP000094056">
    <property type="component" value="Unassembled WGS sequence"/>
</dbReference>
<dbReference type="PIRSF" id="PIRSF000139">
    <property type="entry name" value="Glc_ox_4Fe-4S"/>
    <property type="match status" value="1"/>
</dbReference>
<keyword evidence="5 6" id="KW-0411">Iron-sulfur</keyword>
<keyword evidence="6" id="KW-0813">Transport</keyword>
<keyword evidence="4 6" id="KW-0408">Iron</keyword>
<evidence type="ECO:0000256" key="6">
    <source>
        <dbReference type="PIRNR" id="PIRNR000139"/>
    </source>
</evidence>
<evidence type="ECO:0000256" key="4">
    <source>
        <dbReference type="ARBA" id="ARBA00023004"/>
    </source>
</evidence>
<evidence type="ECO:0000256" key="3">
    <source>
        <dbReference type="ARBA" id="ARBA00022737"/>
    </source>
</evidence>
<comment type="caution">
    <text evidence="8">The sequence shown here is derived from an EMBL/GenBank/DDBJ whole genome shotgun (WGS) entry which is preliminary data.</text>
</comment>
<keyword evidence="2 6" id="KW-0479">Metal-binding</keyword>
<accession>A0A1E3X4N7</accession>
<dbReference type="InterPro" id="IPR004017">
    <property type="entry name" value="Cys_rich_dom"/>
</dbReference>
<dbReference type="GO" id="GO:0051539">
    <property type="term" value="F:4 iron, 4 sulfur cluster binding"/>
    <property type="evidence" value="ECO:0007669"/>
    <property type="project" value="UniProtKB-UniRule"/>
</dbReference>
<dbReference type="EC" id="1.1.99.14" evidence="6"/>
<dbReference type="Gene3D" id="1.10.1060.10">
    <property type="entry name" value="Alpha-helical ferredoxin"/>
    <property type="match status" value="1"/>
</dbReference>
<comment type="cofactor">
    <cofactor evidence="6">
        <name>[4Fe-4S] cluster</name>
        <dbReference type="ChEBI" id="CHEBI:49883"/>
    </cofactor>
    <text evidence="6">Binds 2 [4Fe-4S] clusters.</text>
</comment>
<reference evidence="8 9" key="1">
    <citation type="submission" date="2016-07" db="EMBL/GenBank/DDBJ databases">
        <title>Draft genome of Scalindua rubra, obtained from a brine-seawater interface in the Red Sea, sheds light on salt adaptation in anammox bacteria.</title>
        <authorList>
            <person name="Speth D.R."/>
            <person name="Lagkouvardos I."/>
            <person name="Wang Y."/>
            <person name="Qian P.-Y."/>
            <person name="Dutilh B.E."/>
            <person name="Jetten M.S."/>
        </authorList>
    </citation>
    <scope>NUCLEOTIDE SEQUENCE [LARGE SCALE GENOMIC DNA]</scope>
    <source>
        <strain evidence="8">BSI-1</strain>
    </source>
</reference>